<feature type="domain" description="F5/8 type C" evidence="7">
    <location>
        <begin position="328"/>
        <end position="477"/>
    </location>
</feature>
<dbReference type="SUPFAM" id="SSF75005">
    <property type="entry name" value="Arabinanase/levansucrase/invertase"/>
    <property type="match status" value="1"/>
</dbReference>
<evidence type="ECO:0000256" key="1">
    <source>
        <dbReference type="ARBA" id="ARBA00009865"/>
    </source>
</evidence>
<dbReference type="EMBL" id="JAGUCO010000012">
    <property type="protein sequence ID" value="MBS2099587.1"/>
    <property type="molecule type" value="Genomic_DNA"/>
</dbReference>
<keyword evidence="4" id="KW-0119">Carbohydrate metabolism</keyword>
<dbReference type="Pfam" id="PF04616">
    <property type="entry name" value="Glyco_hydro_43"/>
    <property type="match status" value="1"/>
</dbReference>
<evidence type="ECO:0000256" key="4">
    <source>
        <dbReference type="ARBA" id="ARBA00023277"/>
    </source>
</evidence>
<proteinExistence type="inferred from homology"/>
<comment type="similarity">
    <text evidence="1">Belongs to the glycosyl hydrolase 43 family.</text>
</comment>
<keyword evidence="5" id="KW-0326">Glycosidase</keyword>
<dbReference type="RefSeq" id="WP_212216828.1">
    <property type="nucleotide sequence ID" value="NZ_JAGUCO010000012.1"/>
</dbReference>
<name>A0ABS5JXD8_9BACT</name>
<protein>
    <submittedName>
        <fullName evidence="8">Family 43 glycosylhydrolase</fullName>
    </submittedName>
</protein>
<comment type="caution">
    <text evidence="8">The sequence shown here is derived from an EMBL/GenBank/DDBJ whole genome shotgun (WGS) entry which is preliminary data.</text>
</comment>
<dbReference type="PROSITE" id="PS50022">
    <property type="entry name" value="FA58C_3"/>
    <property type="match status" value="1"/>
</dbReference>
<feature type="signal peptide" evidence="6">
    <location>
        <begin position="1"/>
        <end position="20"/>
    </location>
</feature>
<keyword evidence="9" id="KW-1185">Reference proteome</keyword>
<dbReference type="SUPFAM" id="SSF49785">
    <property type="entry name" value="Galactose-binding domain-like"/>
    <property type="match status" value="1"/>
</dbReference>
<evidence type="ECO:0000256" key="5">
    <source>
        <dbReference type="ARBA" id="ARBA00023295"/>
    </source>
</evidence>
<dbReference type="InterPro" id="IPR006710">
    <property type="entry name" value="Glyco_hydro_43"/>
</dbReference>
<dbReference type="Gene3D" id="2.115.10.20">
    <property type="entry name" value="Glycosyl hydrolase domain, family 43"/>
    <property type="match status" value="1"/>
</dbReference>
<keyword evidence="2" id="KW-0624">Polysaccharide degradation</keyword>
<organism evidence="8 9">
    <name type="scientific">Carboxylicivirga linearis</name>
    <dbReference type="NCBI Taxonomy" id="1628157"/>
    <lineage>
        <taxon>Bacteria</taxon>
        <taxon>Pseudomonadati</taxon>
        <taxon>Bacteroidota</taxon>
        <taxon>Bacteroidia</taxon>
        <taxon>Marinilabiliales</taxon>
        <taxon>Marinilabiliaceae</taxon>
        <taxon>Carboxylicivirga</taxon>
    </lineage>
</organism>
<evidence type="ECO:0000313" key="8">
    <source>
        <dbReference type="EMBL" id="MBS2099587.1"/>
    </source>
</evidence>
<dbReference type="Gene3D" id="2.60.120.260">
    <property type="entry name" value="Galactose-binding domain-like"/>
    <property type="match status" value="1"/>
</dbReference>
<dbReference type="PANTHER" id="PTHR43772">
    <property type="entry name" value="ENDO-1,4-BETA-XYLANASE"/>
    <property type="match status" value="1"/>
</dbReference>
<evidence type="ECO:0000259" key="7">
    <source>
        <dbReference type="PROSITE" id="PS50022"/>
    </source>
</evidence>
<keyword evidence="6" id="KW-0732">Signal</keyword>
<dbReference type="InterPro" id="IPR023296">
    <property type="entry name" value="Glyco_hydro_beta-prop_sf"/>
</dbReference>
<feature type="chain" id="PRO_5047015959" evidence="6">
    <location>
        <begin position="21"/>
        <end position="712"/>
    </location>
</feature>
<reference evidence="8 9" key="1">
    <citation type="journal article" date="2015" name="Int. J. Syst. Evol. Microbiol.">
        <title>Carboxylicivirga linearis sp. nov., isolated from a sea cucumber culture pond.</title>
        <authorList>
            <person name="Wang F.Q."/>
            <person name="Zhou Y.X."/>
            <person name="Lin X.Z."/>
            <person name="Chen G.J."/>
            <person name="Du Z.J."/>
        </authorList>
    </citation>
    <scope>NUCLEOTIDE SEQUENCE [LARGE SCALE GENOMIC DNA]</scope>
    <source>
        <strain evidence="8 9">FB218</strain>
    </source>
</reference>
<dbReference type="CDD" id="cd18608">
    <property type="entry name" value="GH43_F5-8_typeC-like"/>
    <property type="match status" value="1"/>
</dbReference>
<evidence type="ECO:0000313" key="9">
    <source>
        <dbReference type="Proteomes" id="UP000708576"/>
    </source>
</evidence>
<accession>A0ABS5JXD8</accession>
<evidence type="ECO:0000256" key="3">
    <source>
        <dbReference type="ARBA" id="ARBA00022801"/>
    </source>
</evidence>
<evidence type="ECO:0000256" key="6">
    <source>
        <dbReference type="SAM" id="SignalP"/>
    </source>
</evidence>
<gene>
    <name evidence="8" type="ORF">KEM10_14930</name>
</gene>
<dbReference type="InterPro" id="IPR000421">
    <property type="entry name" value="FA58C"/>
</dbReference>
<dbReference type="Pfam" id="PF13385">
    <property type="entry name" value="Laminin_G_3"/>
    <property type="match status" value="1"/>
</dbReference>
<sequence length="712" mass="80113">MNKHFIQLIVFVIISAVAQAQSPHMNSENGNPLLPGYFADPTIKKFDDTYYIYATSDGVKLASGEPSVWISKDLVNWYNQEMTLDLPEGLTNCWAPDVVKGDNGKYYYYMGNCQFGCNIYGYVSDSPTGPWKPVNDGKAVIPVGTSKEYLPALDAQFFKDDDGSLYSYFGTWCTSFKGMGWVKINQDDMFTIEEEGFIPIEQIPHAFEAAYPLKKDSIYFLMYSAGDCRLSTYSVHYAWSRSPKGPWNYGKNNPILETSEDGLIHSPGHHSVLEENGEYYIFYHRHDNPHSSGGEFRQTCMDRMVFSDPYTIEKIDASHEGVCVNKNKKQPKNLALEAKASATSYYHLQAEVNRYTEKETDYKYLPLLATDDNNGTIWKASSGSLPQSLVIDLAKKQSIKRVMTEFEYSTYFYQYRIETSADSINWNIFTDRTQNKQSGCPIIDDNNADARYVKITVTGTEKAGMYAAIWNVKVYDDLFETPELNHHIQTIEAGSTAQKGLLVDFDVQKLKAKKIKQFKNKGLMDGDFVLHGDASLSTIDGVKAVQLEGKGYYELTASPAKSLNWNSPFTASAWVNVPELQNGDCILKWNSRDNMLQSSYAAMMFGSGPFGAIAHGDGSVDMGFKETPSANQWHHIAITFDGMKESVYVDGKLDRELPLMLFVESDTVLIGSSGFEMENFKGFIAKVQLYDISMNSEEISNLFIQSKPKGLK</sequence>
<dbReference type="Gene3D" id="2.60.120.200">
    <property type="match status" value="1"/>
</dbReference>
<dbReference type="SUPFAM" id="SSF49899">
    <property type="entry name" value="Concanavalin A-like lectins/glucanases"/>
    <property type="match status" value="1"/>
</dbReference>
<dbReference type="PANTHER" id="PTHR43772:SF2">
    <property type="entry name" value="PUTATIVE (AFU_ORTHOLOGUE AFUA_2G04480)-RELATED"/>
    <property type="match status" value="1"/>
</dbReference>
<dbReference type="Pfam" id="PF00754">
    <property type="entry name" value="F5_F8_type_C"/>
    <property type="match status" value="1"/>
</dbReference>
<dbReference type="InterPro" id="IPR013320">
    <property type="entry name" value="ConA-like_dom_sf"/>
</dbReference>
<keyword evidence="2" id="KW-0858">Xylan degradation</keyword>
<dbReference type="InterPro" id="IPR052176">
    <property type="entry name" value="Glycosyl_Hydrlase_43_Enz"/>
</dbReference>
<dbReference type="Proteomes" id="UP000708576">
    <property type="component" value="Unassembled WGS sequence"/>
</dbReference>
<dbReference type="InterPro" id="IPR008979">
    <property type="entry name" value="Galactose-bd-like_sf"/>
</dbReference>
<keyword evidence="3" id="KW-0378">Hydrolase</keyword>
<evidence type="ECO:0000256" key="2">
    <source>
        <dbReference type="ARBA" id="ARBA00022651"/>
    </source>
</evidence>